<evidence type="ECO:0000313" key="10">
    <source>
        <dbReference type="EMBL" id="GHO84045.1"/>
    </source>
</evidence>
<dbReference type="InterPro" id="IPR035906">
    <property type="entry name" value="MetI-like_sf"/>
</dbReference>
<feature type="transmembrane region" description="Helical" evidence="7">
    <location>
        <begin position="201"/>
        <end position="220"/>
    </location>
</feature>
<organism evidence="10 11">
    <name type="scientific">Dictyobacter formicarum</name>
    <dbReference type="NCBI Taxonomy" id="2778368"/>
    <lineage>
        <taxon>Bacteria</taxon>
        <taxon>Bacillati</taxon>
        <taxon>Chloroflexota</taxon>
        <taxon>Ktedonobacteria</taxon>
        <taxon>Ktedonobacterales</taxon>
        <taxon>Dictyobacteraceae</taxon>
        <taxon>Dictyobacter</taxon>
    </lineage>
</organism>
<dbReference type="CDD" id="cd06261">
    <property type="entry name" value="TM_PBP2"/>
    <property type="match status" value="1"/>
</dbReference>
<dbReference type="PANTHER" id="PTHR43227">
    <property type="entry name" value="BLL4140 PROTEIN"/>
    <property type="match status" value="1"/>
</dbReference>
<evidence type="ECO:0000256" key="5">
    <source>
        <dbReference type="ARBA" id="ARBA00022989"/>
    </source>
</evidence>
<keyword evidence="3" id="KW-1003">Cell membrane</keyword>
<dbReference type="InterPro" id="IPR000515">
    <property type="entry name" value="MetI-like"/>
</dbReference>
<feature type="compositionally biased region" description="Basic and acidic residues" evidence="8">
    <location>
        <begin position="11"/>
        <end position="23"/>
    </location>
</feature>
<name>A0ABQ3VE27_9CHLR</name>
<comment type="caution">
    <text evidence="10">The sequence shown here is derived from an EMBL/GenBank/DDBJ whole genome shotgun (WGS) entry which is preliminary data.</text>
</comment>
<reference evidence="10 11" key="1">
    <citation type="journal article" date="2021" name="Int. J. Syst. Evol. Microbiol.">
        <title>Reticulibacter mediterranei gen. nov., sp. nov., within the new family Reticulibacteraceae fam. nov., and Ktedonospora formicarum gen. nov., sp. nov., Ktedonobacter robiniae sp. nov., Dictyobacter formicarum sp. nov. and Dictyobacter arantiisoli sp. nov., belonging to the class Ktedonobacteria.</title>
        <authorList>
            <person name="Yabe S."/>
            <person name="Zheng Y."/>
            <person name="Wang C.M."/>
            <person name="Sakai Y."/>
            <person name="Abe K."/>
            <person name="Yokota A."/>
            <person name="Donadio S."/>
            <person name="Cavaletti L."/>
            <person name="Monciardini P."/>
        </authorList>
    </citation>
    <scope>NUCLEOTIDE SEQUENCE [LARGE SCALE GENOMIC DNA]</scope>
    <source>
        <strain evidence="10 11">SOSP1-9</strain>
    </source>
</reference>
<dbReference type="Proteomes" id="UP000635565">
    <property type="component" value="Unassembled WGS sequence"/>
</dbReference>
<comment type="subcellular location">
    <subcellularLocation>
        <location evidence="1 7">Cell membrane</location>
        <topology evidence="1 7">Multi-pass membrane protein</topology>
    </subcellularLocation>
</comment>
<evidence type="ECO:0000256" key="7">
    <source>
        <dbReference type="RuleBase" id="RU363032"/>
    </source>
</evidence>
<evidence type="ECO:0000313" key="11">
    <source>
        <dbReference type="Proteomes" id="UP000635565"/>
    </source>
</evidence>
<protein>
    <submittedName>
        <fullName evidence="10">Protein LplB</fullName>
    </submittedName>
</protein>
<dbReference type="PANTHER" id="PTHR43227:SF11">
    <property type="entry name" value="BLL4140 PROTEIN"/>
    <property type="match status" value="1"/>
</dbReference>
<comment type="similarity">
    <text evidence="7">Belongs to the binding-protein-dependent transport system permease family.</text>
</comment>
<feature type="transmembrane region" description="Helical" evidence="7">
    <location>
        <begin position="293"/>
        <end position="315"/>
    </location>
</feature>
<keyword evidence="4 7" id="KW-0812">Transmembrane</keyword>
<feature type="transmembrane region" description="Helical" evidence="7">
    <location>
        <begin position="141"/>
        <end position="160"/>
    </location>
</feature>
<keyword evidence="6 7" id="KW-0472">Membrane</keyword>
<evidence type="ECO:0000256" key="3">
    <source>
        <dbReference type="ARBA" id="ARBA00022475"/>
    </source>
</evidence>
<dbReference type="PROSITE" id="PS50928">
    <property type="entry name" value="ABC_TM1"/>
    <property type="match status" value="1"/>
</dbReference>
<dbReference type="SUPFAM" id="SSF161098">
    <property type="entry name" value="MetI-like"/>
    <property type="match status" value="1"/>
</dbReference>
<accession>A0ABQ3VE27</accession>
<evidence type="ECO:0000256" key="1">
    <source>
        <dbReference type="ARBA" id="ARBA00004651"/>
    </source>
</evidence>
<evidence type="ECO:0000256" key="6">
    <source>
        <dbReference type="ARBA" id="ARBA00023136"/>
    </source>
</evidence>
<feature type="transmembrane region" description="Helical" evidence="7">
    <location>
        <begin position="41"/>
        <end position="59"/>
    </location>
</feature>
<dbReference type="EMBL" id="BNJJ01000005">
    <property type="protein sequence ID" value="GHO84045.1"/>
    <property type="molecule type" value="Genomic_DNA"/>
</dbReference>
<dbReference type="Gene3D" id="1.10.3720.10">
    <property type="entry name" value="MetI-like"/>
    <property type="match status" value="1"/>
</dbReference>
<feature type="transmembrane region" description="Helical" evidence="7">
    <location>
        <begin position="105"/>
        <end position="129"/>
    </location>
</feature>
<feature type="domain" description="ABC transmembrane type-1" evidence="9">
    <location>
        <begin position="101"/>
        <end position="315"/>
    </location>
</feature>
<evidence type="ECO:0000259" key="9">
    <source>
        <dbReference type="PROSITE" id="PS50928"/>
    </source>
</evidence>
<keyword evidence="2 7" id="KW-0813">Transport</keyword>
<dbReference type="RefSeq" id="WP_201361693.1">
    <property type="nucleotide sequence ID" value="NZ_BNJJ01000005.1"/>
</dbReference>
<dbReference type="Pfam" id="PF00528">
    <property type="entry name" value="BPD_transp_1"/>
    <property type="match status" value="1"/>
</dbReference>
<feature type="region of interest" description="Disordered" evidence="8">
    <location>
        <begin position="1"/>
        <end position="23"/>
    </location>
</feature>
<feature type="transmembrane region" description="Helical" evidence="7">
    <location>
        <begin position="241"/>
        <end position="262"/>
    </location>
</feature>
<gene>
    <name evidence="10" type="primary">lplB</name>
    <name evidence="10" type="ORF">KSZ_20510</name>
</gene>
<keyword evidence="11" id="KW-1185">Reference proteome</keyword>
<evidence type="ECO:0000256" key="4">
    <source>
        <dbReference type="ARBA" id="ARBA00022692"/>
    </source>
</evidence>
<proteinExistence type="inferred from homology"/>
<evidence type="ECO:0000256" key="2">
    <source>
        <dbReference type="ARBA" id="ARBA00022448"/>
    </source>
</evidence>
<feature type="compositionally biased region" description="Polar residues" evidence="8">
    <location>
        <begin position="1"/>
        <end position="10"/>
    </location>
</feature>
<dbReference type="InterPro" id="IPR050809">
    <property type="entry name" value="UgpAE/MalFG_permease"/>
</dbReference>
<sequence length="328" mass="36879">MTDATVQSTNKRSDQEPRVAADHVRGRPKSSTWRLIWRDRWIYLLILPGLVYFLLFYYLPLLGNVTAFQDYSPYLGIFKSPWVGLANFAQLFSDPDVLVVLKNTLIISLLQIIFAFPIGIVLSLVLSAIPAERFKRFIQSILYLPHFLGWVIIVSIWQQIFGGDGFINHLIIGMGGKPVDLMTNPALFKPMIVLQVIWKESGWSTIIFLAAIASITPELYEAAVVDGASKWRRIWHITLPGIRAIIIMLLILRMGSILSVGFEQIFLQRGGFTMDVAEVVDTFVYSRGIINGLWGYSAAVALTKAVIGIVMIWAANKLVKKFGEEGLF</sequence>
<keyword evidence="5 7" id="KW-1133">Transmembrane helix</keyword>
<evidence type="ECO:0000256" key="8">
    <source>
        <dbReference type="SAM" id="MobiDB-lite"/>
    </source>
</evidence>